<sequence length="243" mass="25951">MAPSLLPLGHETRASGRRPWPLIAGVLVAVALLGLLFLASVIARGDALAFDQTLILAMRVPGHPDVPIGPAKLPSIARDITALGSGTVLTLVVTLATILLLLRRLWRTAALTLAATIGGGIMVSLLKQLFERARPDLVEHLMRETSASFPSGHSANSAIVYLTVATLLFPMIRQARVRLFVIGATMTIVALIGVSRVYLGVHWPSDVLAGWIFGALWALGWWRVELALLARTARRGSALSPLG</sequence>
<feature type="transmembrane region" description="Helical" evidence="1">
    <location>
        <begin position="211"/>
        <end position="230"/>
    </location>
</feature>
<feature type="transmembrane region" description="Helical" evidence="1">
    <location>
        <begin position="150"/>
        <end position="172"/>
    </location>
</feature>
<evidence type="ECO:0000313" key="3">
    <source>
        <dbReference type="EMBL" id="MEJ5093922.1"/>
    </source>
</evidence>
<dbReference type="RefSeq" id="WP_132882455.1">
    <property type="nucleotide sequence ID" value="NZ_JBBGZA010000001.1"/>
</dbReference>
<protein>
    <submittedName>
        <fullName evidence="3">Phosphatase PAP2 family protein</fullName>
    </submittedName>
</protein>
<reference evidence="3 4" key="1">
    <citation type="submission" date="2023-12" db="EMBL/GenBank/DDBJ databases">
        <title>Gut-associated functions are favored during microbiome assembly across C. elegans life.</title>
        <authorList>
            <person name="Zimmermann J."/>
        </authorList>
    </citation>
    <scope>NUCLEOTIDE SEQUENCE [LARGE SCALE GENOMIC DNA]</scope>
    <source>
        <strain evidence="3 4">JUb134</strain>
    </source>
</reference>
<keyword evidence="1" id="KW-0472">Membrane</keyword>
<feature type="transmembrane region" description="Helical" evidence="1">
    <location>
        <begin position="109"/>
        <end position="130"/>
    </location>
</feature>
<dbReference type="EMBL" id="JBBGZA010000001">
    <property type="protein sequence ID" value="MEJ5093922.1"/>
    <property type="molecule type" value="Genomic_DNA"/>
</dbReference>
<dbReference type="PANTHER" id="PTHR14969:SF13">
    <property type="entry name" value="AT30094P"/>
    <property type="match status" value="1"/>
</dbReference>
<keyword evidence="1" id="KW-1133">Transmembrane helix</keyword>
<dbReference type="Proteomes" id="UP001380365">
    <property type="component" value="Unassembled WGS sequence"/>
</dbReference>
<comment type="caution">
    <text evidence="3">The sequence shown here is derived from an EMBL/GenBank/DDBJ whole genome shotgun (WGS) entry which is preliminary data.</text>
</comment>
<keyword evidence="1" id="KW-0812">Transmembrane</keyword>
<dbReference type="Pfam" id="PF01569">
    <property type="entry name" value="PAP2"/>
    <property type="match status" value="1"/>
</dbReference>
<evidence type="ECO:0000259" key="2">
    <source>
        <dbReference type="SMART" id="SM00014"/>
    </source>
</evidence>
<feature type="transmembrane region" description="Helical" evidence="1">
    <location>
        <begin position="179"/>
        <end position="199"/>
    </location>
</feature>
<accession>A0ABU8Q2G2</accession>
<keyword evidence="4" id="KW-1185">Reference proteome</keyword>
<evidence type="ECO:0000256" key="1">
    <source>
        <dbReference type="SAM" id="Phobius"/>
    </source>
</evidence>
<proteinExistence type="predicted"/>
<gene>
    <name evidence="3" type="ORF">WH159_05155</name>
</gene>
<dbReference type="SMART" id="SM00014">
    <property type="entry name" value="acidPPc"/>
    <property type="match status" value="1"/>
</dbReference>
<feature type="domain" description="Phosphatidic acid phosphatase type 2/haloperoxidase" evidence="2">
    <location>
        <begin position="109"/>
        <end position="222"/>
    </location>
</feature>
<dbReference type="CDD" id="cd03392">
    <property type="entry name" value="PAP2_like_2"/>
    <property type="match status" value="1"/>
</dbReference>
<name>A0ABU8Q2G2_9SPHN</name>
<dbReference type="Gene3D" id="1.20.144.10">
    <property type="entry name" value="Phosphatidic acid phosphatase type 2/haloperoxidase"/>
    <property type="match status" value="1"/>
</dbReference>
<dbReference type="InterPro" id="IPR036938">
    <property type="entry name" value="PAP2/HPO_sf"/>
</dbReference>
<dbReference type="InterPro" id="IPR000326">
    <property type="entry name" value="PAP2/HPO"/>
</dbReference>
<dbReference type="PANTHER" id="PTHR14969">
    <property type="entry name" value="SPHINGOSINE-1-PHOSPHATE PHOSPHOHYDROLASE"/>
    <property type="match status" value="1"/>
</dbReference>
<dbReference type="SUPFAM" id="SSF48317">
    <property type="entry name" value="Acid phosphatase/Vanadium-dependent haloperoxidase"/>
    <property type="match status" value="1"/>
</dbReference>
<feature type="transmembrane region" description="Helical" evidence="1">
    <location>
        <begin position="80"/>
        <end position="102"/>
    </location>
</feature>
<evidence type="ECO:0000313" key="4">
    <source>
        <dbReference type="Proteomes" id="UP001380365"/>
    </source>
</evidence>
<feature type="transmembrane region" description="Helical" evidence="1">
    <location>
        <begin position="20"/>
        <end position="43"/>
    </location>
</feature>
<organism evidence="3 4">
    <name type="scientific">Sphingomonas molluscorum</name>
    <dbReference type="NCBI Taxonomy" id="418184"/>
    <lineage>
        <taxon>Bacteria</taxon>
        <taxon>Pseudomonadati</taxon>
        <taxon>Pseudomonadota</taxon>
        <taxon>Alphaproteobacteria</taxon>
        <taxon>Sphingomonadales</taxon>
        <taxon>Sphingomonadaceae</taxon>
        <taxon>Sphingomonas</taxon>
    </lineage>
</organism>